<sequence length="167" mass="19217">MNKPKAAFVRINKDFLLVASIIRGMIGMTDPDQDFIFNEVDISDLDLGKLIKEKLNESKEISFEEFQAIFNSEKMKGLQKNLEEEMKKRYGYKNKKSIYKDMSFLSLEQDDLYITISPLHQDSLDGSTGISLPDNSALEFKYDKSISDEELGKAIRQALTYCTSIYR</sequence>
<evidence type="ECO:0000313" key="2">
    <source>
        <dbReference type="Proteomes" id="UP000254186"/>
    </source>
</evidence>
<name>A0A377JHE0_HAEPA</name>
<dbReference type="CDD" id="cd13445">
    <property type="entry name" value="CDI_inhibitor_EC869_like"/>
    <property type="match status" value="1"/>
</dbReference>
<dbReference type="InterPro" id="IPR037891">
    <property type="entry name" value="Cdil-like_sf"/>
</dbReference>
<protein>
    <submittedName>
        <fullName evidence="1">Protein of uncharacterized function (DUF1436)</fullName>
    </submittedName>
</protein>
<dbReference type="Pfam" id="PF07262">
    <property type="entry name" value="CdiI"/>
    <property type="match status" value="1"/>
</dbReference>
<dbReference type="RefSeq" id="WP_115179990.1">
    <property type="nucleotide sequence ID" value="NZ_UGHY01000002.1"/>
</dbReference>
<dbReference type="InterPro" id="IPR009888">
    <property type="entry name" value="CdiI_Proteobact"/>
</dbReference>
<dbReference type="EMBL" id="UGHY01000002">
    <property type="protein sequence ID" value="STP03707.1"/>
    <property type="molecule type" value="Genomic_DNA"/>
</dbReference>
<gene>
    <name evidence="1" type="ORF">NCTC10672_00958</name>
</gene>
<accession>A0A377JHE0</accession>
<dbReference type="SUPFAM" id="SSF160207">
    <property type="entry name" value="NMB0488-like"/>
    <property type="match status" value="1"/>
</dbReference>
<proteinExistence type="predicted"/>
<dbReference type="AlphaFoldDB" id="A0A377JHE0"/>
<organism evidence="1 2">
    <name type="scientific">Haemophilus parainfluenzae</name>
    <dbReference type="NCBI Taxonomy" id="729"/>
    <lineage>
        <taxon>Bacteria</taxon>
        <taxon>Pseudomonadati</taxon>
        <taxon>Pseudomonadota</taxon>
        <taxon>Gammaproteobacteria</taxon>
        <taxon>Pasteurellales</taxon>
        <taxon>Pasteurellaceae</taxon>
        <taxon>Haemophilus</taxon>
    </lineage>
</organism>
<reference evidence="1 2" key="1">
    <citation type="submission" date="2018-06" db="EMBL/GenBank/DDBJ databases">
        <authorList>
            <consortium name="Pathogen Informatics"/>
            <person name="Doyle S."/>
        </authorList>
    </citation>
    <scope>NUCLEOTIDE SEQUENCE [LARGE SCALE GENOMIC DNA]</scope>
    <source>
        <strain evidence="1 2">NCTC10672</strain>
    </source>
</reference>
<dbReference type="Proteomes" id="UP000254186">
    <property type="component" value="Unassembled WGS sequence"/>
</dbReference>
<evidence type="ECO:0000313" key="1">
    <source>
        <dbReference type="EMBL" id="STP03707.1"/>
    </source>
</evidence>
<dbReference type="Gene3D" id="3.40.1590.10">
    <property type="entry name" value="NMB0488-like"/>
    <property type="match status" value="1"/>
</dbReference>